<sequence>MGQVITIANQKGGVGKTTTAVNLSASIAAAERTCLLIDCDPQGNATTGLGINKATLEKGLYDLLVSDGRQNDLIIKTGLSRLDLIGATSNLIGVEVELFDMEDKEFRLKRAIEKLRNNYDYILLDCPPSLGFLTINALTAADSVLIPLQCEYYALEGLSQLIETVNAIKKSLNPSLKIENILLTMYDKRNNLSQEVAEDVRLHFKGRVFSTVIPRNVRLSEAPSHGKPILLYDIRSSGAQSYLALAKELIGKD</sequence>
<accession>A0A445MVU7</accession>
<protein>
    <submittedName>
        <fullName evidence="2">Sporulation initiation inhibitor protein Soj</fullName>
        <ecNumber evidence="2">3.6.-.-</ecNumber>
    </submittedName>
</protein>
<evidence type="ECO:0000313" key="2">
    <source>
        <dbReference type="EMBL" id="SPD73492.1"/>
    </source>
</evidence>
<dbReference type="Pfam" id="PF13614">
    <property type="entry name" value="AAA_31"/>
    <property type="match status" value="1"/>
</dbReference>
<dbReference type="PANTHER" id="PTHR13696">
    <property type="entry name" value="P-LOOP CONTAINING NUCLEOSIDE TRIPHOSPHATE HYDROLASE"/>
    <property type="match status" value="1"/>
</dbReference>
<dbReference type="InterPro" id="IPR025669">
    <property type="entry name" value="AAA_dom"/>
</dbReference>
<dbReference type="EC" id="3.6.-.-" evidence="2"/>
<gene>
    <name evidence="2" type="primary">soj</name>
    <name evidence="2" type="ORF">PITCH_A190068</name>
</gene>
<dbReference type="Gene3D" id="3.40.50.300">
    <property type="entry name" value="P-loop containing nucleotide triphosphate hydrolases"/>
    <property type="match status" value="1"/>
</dbReference>
<evidence type="ECO:0000259" key="1">
    <source>
        <dbReference type="Pfam" id="PF13614"/>
    </source>
</evidence>
<dbReference type="SUPFAM" id="SSF52540">
    <property type="entry name" value="P-loop containing nucleoside triphosphate hydrolases"/>
    <property type="match status" value="1"/>
</dbReference>
<name>A0A445MVU7_9BACT</name>
<dbReference type="InterPro" id="IPR027417">
    <property type="entry name" value="P-loop_NTPase"/>
</dbReference>
<organism evidence="2">
    <name type="scientific">uncultured Desulfobacterium sp</name>
    <dbReference type="NCBI Taxonomy" id="201089"/>
    <lineage>
        <taxon>Bacteria</taxon>
        <taxon>Pseudomonadati</taxon>
        <taxon>Thermodesulfobacteriota</taxon>
        <taxon>Desulfobacteria</taxon>
        <taxon>Desulfobacterales</taxon>
        <taxon>Desulfobacteriaceae</taxon>
        <taxon>Desulfobacterium</taxon>
        <taxon>environmental samples</taxon>
    </lineage>
</organism>
<dbReference type="InterPro" id="IPR050678">
    <property type="entry name" value="DNA_Partitioning_ATPase"/>
</dbReference>
<dbReference type="AlphaFoldDB" id="A0A445MVU7"/>
<proteinExistence type="predicted"/>
<dbReference type="FunFam" id="3.40.50.300:FF:000285">
    <property type="entry name" value="Sporulation initiation inhibitor Soj"/>
    <property type="match status" value="1"/>
</dbReference>
<feature type="domain" description="AAA" evidence="1">
    <location>
        <begin position="3"/>
        <end position="178"/>
    </location>
</feature>
<dbReference type="GO" id="GO:0016787">
    <property type="term" value="F:hydrolase activity"/>
    <property type="evidence" value="ECO:0007669"/>
    <property type="project" value="UniProtKB-KW"/>
</dbReference>
<keyword evidence="2" id="KW-0378">Hydrolase</keyword>
<dbReference type="PANTHER" id="PTHR13696:SF52">
    <property type="entry name" value="PARA FAMILY PROTEIN CT_582"/>
    <property type="match status" value="1"/>
</dbReference>
<reference evidence="2" key="1">
    <citation type="submission" date="2018-01" db="EMBL/GenBank/DDBJ databases">
        <authorList>
            <person name="Regsiter A."/>
            <person name="William W."/>
        </authorList>
    </citation>
    <scope>NUCLEOTIDE SEQUENCE</scope>
    <source>
        <strain evidence="2">TRIP AH-1</strain>
    </source>
</reference>
<dbReference type="CDD" id="cd02042">
    <property type="entry name" value="ParAB_family"/>
    <property type="match status" value="1"/>
</dbReference>
<dbReference type="EMBL" id="OJIN01000101">
    <property type="protein sequence ID" value="SPD73492.1"/>
    <property type="molecule type" value="Genomic_DNA"/>
</dbReference>